<dbReference type="PROSITE" id="PS51257">
    <property type="entry name" value="PROKAR_LIPOPROTEIN"/>
    <property type="match status" value="1"/>
</dbReference>
<evidence type="ECO:0008006" key="2">
    <source>
        <dbReference type="Google" id="ProtNLM"/>
    </source>
</evidence>
<comment type="caution">
    <text evidence="1">The sequence shown here is derived from an EMBL/GenBank/DDBJ whole genome shotgun (WGS) entry which is preliminary data.</text>
</comment>
<gene>
    <name evidence="1" type="ORF">ENR23_06835</name>
</gene>
<protein>
    <recommendedName>
        <fullName evidence="2">Tetratricopeptide repeat protein</fullName>
    </recommendedName>
</protein>
<reference evidence="1" key="1">
    <citation type="journal article" date="2020" name="mSystems">
        <title>Genome- and Community-Level Interaction Insights into Carbon Utilization and Element Cycling Functions of Hydrothermarchaeota in Hydrothermal Sediment.</title>
        <authorList>
            <person name="Zhou Z."/>
            <person name="Liu Y."/>
            <person name="Xu W."/>
            <person name="Pan J."/>
            <person name="Luo Z.H."/>
            <person name="Li M."/>
        </authorList>
    </citation>
    <scope>NUCLEOTIDE SEQUENCE [LARGE SCALE GENOMIC DNA]</scope>
    <source>
        <strain evidence="1">SpSt-381</strain>
    </source>
</reference>
<evidence type="ECO:0000313" key="1">
    <source>
        <dbReference type="EMBL" id="HGZ43128.1"/>
    </source>
</evidence>
<organism evidence="1">
    <name type="scientific">Eiseniibacteriota bacterium</name>
    <dbReference type="NCBI Taxonomy" id="2212470"/>
    <lineage>
        <taxon>Bacteria</taxon>
        <taxon>Candidatus Eiseniibacteriota</taxon>
    </lineage>
</organism>
<dbReference type="AlphaFoldDB" id="A0A832I5W2"/>
<dbReference type="InterPro" id="IPR011990">
    <property type="entry name" value="TPR-like_helical_dom_sf"/>
</dbReference>
<dbReference type="EMBL" id="DSQF01000012">
    <property type="protein sequence ID" value="HGZ43128.1"/>
    <property type="molecule type" value="Genomic_DNA"/>
</dbReference>
<dbReference type="Gene3D" id="1.25.40.10">
    <property type="entry name" value="Tetratricopeptide repeat domain"/>
    <property type="match status" value="1"/>
</dbReference>
<accession>A0A832I5W2</accession>
<sequence>MRRVTAAPLVVLAALALAGCGDPGLWARWQAERAAWRAQRLADRISIRPSLASDAEWARAVAAFDAVARRWPAARWLDPGAGPRGRDVARIALRARIAAGHLEFARGRAPAALAAWTEAEREAAALPAIAVEAATARAEALAALGRTVEAAASWEEMLATYPVLDPEDGAALPGLLRAAGEAPRAWAAAGRAAARDTALATGEAALAGALAEARGEAAASVAAALARVRDARGDAAGAADARRRGLAALGSAARRSALALEGAEAWLAAGVPDSARAWAGRAAGEDAGATLAALRIEALAHEAAGAPQAALAAWSRLLAAASKAQDAAAEARFRRGDLLERLGQWERARSEFRALAAAFPTHPLAFESYVRVVRHHERAGEADLGRLEARRALETMNFLIATQHDDAVQRRARRVRGELRAAAEGARAGAAELAEVWARWPGTPEGEAAAFRAAELEAGAGGDRARARALYADLAARAADAAARARARAALARLGG</sequence>
<name>A0A832I5W2_UNCEI</name>
<proteinExistence type="predicted"/>
<dbReference type="SUPFAM" id="SSF48452">
    <property type="entry name" value="TPR-like"/>
    <property type="match status" value="1"/>
</dbReference>